<reference evidence="1 2" key="1">
    <citation type="journal article" date="2023" name="Nucleic Acids Res.">
        <title>The hologenome of Daphnia magna reveals possible DNA methylation and microbiome-mediated evolution of the host genome.</title>
        <authorList>
            <person name="Chaturvedi A."/>
            <person name="Li X."/>
            <person name="Dhandapani V."/>
            <person name="Marshall H."/>
            <person name="Kissane S."/>
            <person name="Cuenca-Cambronero M."/>
            <person name="Asole G."/>
            <person name="Calvet F."/>
            <person name="Ruiz-Romero M."/>
            <person name="Marangio P."/>
            <person name="Guigo R."/>
            <person name="Rago D."/>
            <person name="Mirbahai L."/>
            <person name="Eastwood N."/>
            <person name="Colbourne J.K."/>
            <person name="Zhou J."/>
            <person name="Mallon E."/>
            <person name="Orsini L."/>
        </authorList>
    </citation>
    <scope>NUCLEOTIDE SEQUENCE [LARGE SCALE GENOMIC DNA]</scope>
    <source>
        <strain evidence="1">LRV0_1</strain>
    </source>
</reference>
<comment type="caution">
    <text evidence="1">The sequence shown here is derived from an EMBL/GenBank/DDBJ whole genome shotgun (WGS) entry which is preliminary data.</text>
</comment>
<evidence type="ECO:0000313" key="1">
    <source>
        <dbReference type="EMBL" id="KAK4011318.1"/>
    </source>
</evidence>
<protein>
    <recommendedName>
        <fullName evidence="3">Secreted protein</fullName>
    </recommendedName>
</protein>
<sequence length="110" mass="12559">MADRLRVPPLKTSTFGKIVVWPILIPCFAVSYTTADGNGVVRHFSREMARERDSRKRLDVDWYNQLTSLTTNNTECYLVYRKLDTQELHHPSCVCPDLADGLLGGDSCRR</sequence>
<keyword evidence="2" id="KW-1185">Reference proteome</keyword>
<organism evidence="1 2">
    <name type="scientific">Daphnia magna</name>
    <dbReference type="NCBI Taxonomy" id="35525"/>
    <lineage>
        <taxon>Eukaryota</taxon>
        <taxon>Metazoa</taxon>
        <taxon>Ecdysozoa</taxon>
        <taxon>Arthropoda</taxon>
        <taxon>Crustacea</taxon>
        <taxon>Branchiopoda</taxon>
        <taxon>Diplostraca</taxon>
        <taxon>Cladocera</taxon>
        <taxon>Anomopoda</taxon>
        <taxon>Daphniidae</taxon>
        <taxon>Daphnia</taxon>
    </lineage>
</organism>
<evidence type="ECO:0000313" key="2">
    <source>
        <dbReference type="Proteomes" id="UP001234178"/>
    </source>
</evidence>
<dbReference type="Proteomes" id="UP001234178">
    <property type="component" value="Unassembled WGS sequence"/>
</dbReference>
<dbReference type="EMBL" id="JAOYFB010000003">
    <property type="protein sequence ID" value="KAK4011318.1"/>
    <property type="molecule type" value="Genomic_DNA"/>
</dbReference>
<proteinExistence type="predicted"/>
<evidence type="ECO:0008006" key="3">
    <source>
        <dbReference type="Google" id="ProtNLM"/>
    </source>
</evidence>
<gene>
    <name evidence="1" type="ORF">OUZ56_020434</name>
</gene>
<name>A0ABQ9ZF79_9CRUS</name>
<accession>A0ABQ9ZF79</accession>